<feature type="non-terminal residue" evidence="1">
    <location>
        <position position="1"/>
    </location>
</feature>
<evidence type="ECO:0000313" key="2">
    <source>
        <dbReference type="Proteomes" id="UP000265520"/>
    </source>
</evidence>
<proteinExistence type="predicted"/>
<reference evidence="1 2" key="1">
    <citation type="journal article" date="2018" name="Front. Plant Sci.">
        <title>Red Clover (Trifolium pratense) and Zigzag Clover (T. medium) - A Picture of Genomic Similarities and Differences.</title>
        <authorList>
            <person name="Dluhosova J."/>
            <person name="Istvanek J."/>
            <person name="Nedelnik J."/>
            <person name="Repkova J."/>
        </authorList>
    </citation>
    <scope>NUCLEOTIDE SEQUENCE [LARGE SCALE GENOMIC DNA]</scope>
    <source>
        <strain evidence="2">cv. 10/8</strain>
        <tissue evidence="1">Leaf</tissue>
    </source>
</reference>
<protein>
    <submittedName>
        <fullName evidence="1">Uncharacterized protein</fullName>
    </submittedName>
</protein>
<name>A0A392QKA0_9FABA</name>
<evidence type="ECO:0000313" key="1">
    <source>
        <dbReference type="EMBL" id="MCI24314.1"/>
    </source>
</evidence>
<accession>A0A392QKA0</accession>
<sequence>PVGCEQQGWVSLKHQSEKIFKMFVESARGFKERYYVVKSVTQFARDSLYVDKKLTRTDGSPLLDEHEVQRTRRVARFLLSWSDKHFSICTEEFLMADESLTDGERAGFEKLKAYVATFKPTRFLTKTGEVAVNKYGKPIIEARYVSTRKLLACKSTEEATLLLGILIRVF</sequence>
<keyword evidence="2" id="KW-1185">Reference proteome</keyword>
<comment type="caution">
    <text evidence="1">The sequence shown here is derived from an EMBL/GenBank/DDBJ whole genome shotgun (WGS) entry which is preliminary data.</text>
</comment>
<dbReference type="EMBL" id="LXQA010140777">
    <property type="protein sequence ID" value="MCI24314.1"/>
    <property type="molecule type" value="Genomic_DNA"/>
</dbReference>
<dbReference type="AlphaFoldDB" id="A0A392QKA0"/>
<dbReference type="Proteomes" id="UP000265520">
    <property type="component" value="Unassembled WGS sequence"/>
</dbReference>
<organism evidence="1 2">
    <name type="scientific">Trifolium medium</name>
    <dbReference type="NCBI Taxonomy" id="97028"/>
    <lineage>
        <taxon>Eukaryota</taxon>
        <taxon>Viridiplantae</taxon>
        <taxon>Streptophyta</taxon>
        <taxon>Embryophyta</taxon>
        <taxon>Tracheophyta</taxon>
        <taxon>Spermatophyta</taxon>
        <taxon>Magnoliopsida</taxon>
        <taxon>eudicotyledons</taxon>
        <taxon>Gunneridae</taxon>
        <taxon>Pentapetalae</taxon>
        <taxon>rosids</taxon>
        <taxon>fabids</taxon>
        <taxon>Fabales</taxon>
        <taxon>Fabaceae</taxon>
        <taxon>Papilionoideae</taxon>
        <taxon>50 kb inversion clade</taxon>
        <taxon>NPAAA clade</taxon>
        <taxon>Hologalegina</taxon>
        <taxon>IRL clade</taxon>
        <taxon>Trifolieae</taxon>
        <taxon>Trifolium</taxon>
    </lineage>
</organism>